<reference evidence="6" key="1">
    <citation type="submission" date="2022-02" db="EMBL/GenBank/DDBJ databases">
        <title>Draft Genome Sequence of Bacillus vallismortis Strain BL01, Isolated from Artemisia lerchiana Web. Roots.</title>
        <authorList>
            <person name="Chebotar V.K."/>
            <person name="Gancheva M.S."/>
            <person name="Chizhevskaya E.P."/>
            <person name="Komarova O.V."/>
            <person name="Baganova M.E."/>
            <person name="Zaplatkin A.N."/>
            <person name="Pishchik V.N."/>
        </authorList>
    </citation>
    <scope>NUCLEOTIDE SEQUENCE</scope>
    <source>
        <strain evidence="6">BL01</strain>
    </source>
</reference>
<dbReference type="SMART" id="SM00487">
    <property type="entry name" value="DEXDc"/>
    <property type="match status" value="1"/>
</dbReference>
<dbReference type="GO" id="GO:0004386">
    <property type="term" value="F:helicase activity"/>
    <property type="evidence" value="ECO:0007669"/>
    <property type="project" value="UniProtKB-KW"/>
</dbReference>
<keyword evidence="3 6" id="KW-0347">Helicase</keyword>
<dbReference type="RefSeq" id="WP_253268728.1">
    <property type="nucleotide sequence ID" value="NZ_CP092751.1"/>
</dbReference>
<evidence type="ECO:0000259" key="5">
    <source>
        <dbReference type="PROSITE" id="PS51192"/>
    </source>
</evidence>
<dbReference type="Proteomes" id="UP001057348">
    <property type="component" value="Chromosome"/>
</dbReference>
<evidence type="ECO:0000256" key="3">
    <source>
        <dbReference type="ARBA" id="ARBA00022806"/>
    </source>
</evidence>
<evidence type="ECO:0000256" key="4">
    <source>
        <dbReference type="ARBA" id="ARBA00022840"/>
    </source>
</evidence>
<dbReference type="SUPFAM" id="SSF52540">
    <property type="entry name" value="P-loop containing nucleoside triphosphate hydrolases"/>
    <property type="match status" value="1"/>
</dbReference>
<dbReference type="InterPro" id="IPR014001">
    <property type="entry name" value="Helicase_ATP-bd"/>
</dbReference>
<dbReference type="InterPro" id="IPR027417">
    <property type="entry name" value="P-loop_NTPase"/>
</dbReference>
<evidence type="ECO:0000313" key="7">
    <source>
        <dbReference type="Proteomes" id="UP001057348"/>
    </source>
</evidence>
<dbReference type="PANTHER" id="PTHR12131">
    <property type="entry name" value="ATP-DEPENDENT RNA AND DNA HELICASE"/>
    <property type="match status" value="1"/>
</dbReference>
<sequence length="817" mass="96388">MKSLSLRRLRNTKFSELFKKLALEKNLSDLEYKKLLSLAIIFINEKDENIFKLGYRIIVFYSNQTKDYRPLYDISMNKGLYPVVKSIEKIDNYSKKIEESFFKLFNASFGENYKEGNIYLSEQQTDLYSFFQTKEKESVSVIAPTSYGKSELIISTLKQNQNRNTCIVVPTKALIAQTKKRIIEANISNIKKIITHPEMFLTTDEDITVVLTQERLLRLLRKERELKFDTVFVDEAHNLLESNERSILLATAISILKKRNENVKFKFLTPFLVDSNNLLVRYAEYKTEAYKVNEYIKTERLYIYDHRKEKKLKLYDQFLNEFYYDDVSTFTDEIDLIIKKSKRKNIIYLNKPADIQKFSLSFSNRLSYVLNDEIQRAVQNISSLLDPDYSLIHCLKKGFIYHHGSVPDNLRLYIENLYSELEELRYIVTSSTLLEGVNIPAVTLYLLDNKKGKPNLSPSQFKNLIGRICRFNELFSPSDGDLKNLEPTIYLVGSNFTSSNANLDNFIKNCMRVDKTEADNVTNVLLEQVEITSENHQQKEDADEFIENFEPGVIEDYDKSYAQTEIGKLCFINNITEIDIISNEKQMQKILDLNRNVKLNSSNEVFEYFYRIFLPFVKSADKYNNLRRLSYVESRNFYKMFLDWRIRSASYREMISSFLRYWKRIETEREETDIYVGKWGDKTKNGFRELWTDIKTKSHKERVNLAIVRIKEEQDFLDNIFIKYIEVLNDLELLQTEFYERIKYGTSDKNKITLIKNGLSLTVSNLLMNKYRAYLDIDTNLNNIIINPSIIKEMESNNENDILIYEVVYNTKIKETK</sequence>
<keyword evidence="7" id="KW-1185">Reference proteome</keyword>
<dbReference type="Gene3D" id="3.40.50.300">
    <property type="entry name" value="P-loop containing nucleotide triphosphate hydrolases"/>
    <property type="match status" value="2"/>
</dbReference>
<organism evidence="6 7">
    <name type="scientific">Bacillus vallismortis</name>
    <dbReference type="NCBI Taxonomy" id="72361"/>
    <lineage>
        <taxon>Bacteria</taxon>
        <taxon>Bacillati</taxon>
        <taxon>Bacillota</taxon>
        <taxon>Bacilli</taxon>
        <taxon>Bacillales</taxon>
        <taxon>Bacillaceae</taxon>
        <taxon>Bacillus</taxon>
    </lineage>
</organism>
<feature type="domain" description="Helicase ATP-binding" evidence="5">
    <location>
        <begin position="130"/>
        <end position="272"/>
    </location>
</feature>
<proteinExistence type="predicted"/>
<evidence type="ECO:0000256" key="2">
    <source>
        <dbReference type="ARBA" id="ARBA00022801"/>
    </source>
</evidence>
<dbReference type="PANTHER" id="PTHR12131:SF1">
    <property type="entry name" value="ATP-DEPENDENT RNA HELICASE SUPV3L1, MITOCHONDRIAL-RELATED"/>
    <property type="match status" value="1"/>
</dbReference>
<name>A0ABY4XYJ2_BACVA</name>
<accession>A0ABY4XYJ2</accession>
<dbReference type="EMBL" id="CP092751">
    <property type="protein sequence ID" value="USP95435.1"/>
    <property type="molecule type" value="Genomic_DNA"/>
</dbReference>
<keyword evidence="2" id="KW-0378">Hydrolase</keyword>
<evidence type="ECO:0000256" key="1">
    <source>
        <dbReference type="ARBA" id="ARBA00022741"/>
    </source>
</evidence>
<keyword evidence="1" id="KW-0547">Nucleotide-binding</keyword>
<dbReference type="InterPro" id="IPR011545">
    <property type="entry name" value="DEAD/DEAH_box_helicase_dom"/>
</dbReference>
<evidence type="ECO:0000313" key="6">
    <source>
        <dbReference type="EMBL" id="USP95435.1"/>
    </source>
</evidence>
<dbReference type="InterPro" id="IPR050699">
    <property type="entry name" value="RNA-DNA_Helicase"/>
</dbReference>
<gene>
    <name evidence="6" type="ORF">MKF32_19920</name>
</gene>
<dbReference type="Pfam" id="PF00270">
    <property type="entry name" value="DEAD"/>
    <property type="match status" value="1"/>
</dbReference>
<keyword evidence="4" id="KW-0067">ATP-binding</keyword>
<protein>
    <submittedName>
        <fullName evidence="6">DEAD/DEAH box helicase</fullName>
    </submittedName>
</protein>
<dbReference type="PROSITE" id="PS51192">
    <property type="entry name" value="HELICASE_ATP_BIND_1"/>
    <property type="match status" value="1"/>
</dbReference>